<dbReference type="PANTHER" id="PTHR35801:SF1">
    <property type="entry name" value="PHOSPHOSERINE PHOSPHATASE RSBX"/>
    <property type="match status" value="1"/>
</dbReference>
<dbReference type="InterPro" id="IPR036457">
    <property type="entry name" value="PPM-type-like_dom_sf"/>
</dbReference>
<dbReference type="PANTHER" id="PTHR35801">
    <property type="entry name" value="PHOSPHOSERINE PHOSPHATASE RSBX"/>
    <property type="match status" value="1"/>
</dbReference>
<organism evidence="2">
    <name type="scientific">marine sediment metagenome</name>
    <dbReference type="NCBI Taxonomy" id="412755"/>
    <lineage>
        <taxon>unclassified sequences</taxon>
        <taxon>metagenomes</taxon>
        <taxon>ecological metagenomes</taxon>
    </lineage>
</organism>
<protein>
    <recommendedName>
        <fullName evidence="1">PPM-type phosphatase domain-containing protein</fullName>
    </recommendedName>
</protein>
<dbReference type="EMBL" id="LAZR01000014">
    <property type="protein sequence ID" value="KKO06771.1"/>
    <property type="molecule type" value="Genomic_DNA"/>
</dbReference>
<dbReference type="SMART" id="SM00331">
    <property type="entry name" value="PP2C_SIG"/>
    <property type="match status" value="1"/>
</dbReference>
<dbReference type="Gene3D" id="3.60.40.10">
    <property type="entry name" value="PPM-type phosphatase domain"/>
    <property type="match status" value="1"/>
</dbReference>
<gene>
    <name evidence="2" type="ORF">LCGC14_0059540</name>
</gene>
<evidence type="ECO:0000313" key="2">
    <source>
        <dbReference type="EMBL" id="KKO06771.1"/>
    </source>
</evidence>
<sequence length="199" mass="20919">MSRLRLDTGIATRPIPSELSQACGDIGLVRLTGSGLFAAMIDGLGHGPLAQAVASEARDYLIQCDPDSTLDSIMSSLRQQLRGGRGCVAALCRVDALEGCFEFCGLGNITTRIVGTSFKTFVPQDGIIGQVAPAPIVQRQLLAADSVVVMHSDGISSHIGNVGLERLLQGDPQLAAERLVETFGRDSDDAGCVVIRIKA</sequence>
<proteinExistence type="predicted"/>
<dbReference type="AlphaFoldDB" id="A0A0F9VNX0"/>
<comment type="caution">
    <text evidence="2">The sequence shown here is derived from an EMBL/GenBank/DDBJ whole genome shotgun (WGS) entry which is preliminary data.</text>
</comment>
<dbReference type="SUPFAM" id="SSF81606">
    <property type="entry name" value="PP2C-like"/>
    <property type="match status" value="1"/>
</dbReference>
<dbReference type="Pfam" id="PF07228">
    <property type="entry name" value="SpoIIE"/>
    <property type="match status" value="1"/>
</dbReference>
<reference evidence="2" key="1">
    <citation type="journal article" date="2015" name="Nature">
        <title>Complex archaea that bridge the gap between prokaryotes and eukaryotes.</title>
        <authorList>
            <person name="Spang A."/>
            <person name="Saw J.H."/>
            <person name="Jorgensen S.L."/>
            <person name="Zaremba-Niedzwiedzka K."/>
            <person name="Martijn J."/>
            <person name="Lind A.E."/>
            <person name="van Eijk R."/>
            <person name="Schleper C."/>
            <person name="Guy L."/>
            <person name="Ettema T.J."/>
        </authorList>
    </citation>
    <scope>NUCLEOTIDE SEQUENCE</scope>
</reference>
<accession>A0A0F9VNX0</accession>
<dbReference type="InterPro" id="IPR039248">
    <property type="entry name" value="Ptase_RsbX"/>
</dbReference>
<name>A0A0F9VNX0_9ZZZZ</name>
<dbReference type="InterPro" id="IPR001932">
    <property type="entry name" value="PPM-type_phosphatase-like_dom"/>
</dbReference>
<evidence type="ECO:0000259" key="1">
    <source>
        <dbReference type="SMART" id="SM00331"/>
    </source>
</evidence>
<feature type="domain" description="PPM-type phosphatase" evidence="1">
    <location>
        <begin position="5"/>
        <end position="197"/>
    </location>
</feature>